<dbReference type="EMBL" id="UINC01096141">
    <property type="protein sequence ID" value="SVC52783.1"/>
    <property type="molecule type" value="Genomic_DNA"/>
</dbReference>
<dbReference type="SUPFAM" id="SSF49785">
    <property type="entry name" value="Galactose-binding domain-like"/>
    <property type="match status" value="1"/>
</dbReference>
<gene>
    <name evidence="3" type="ORF">METZ01_LOCUS305637</name>
</gene>
<reference evidence="3" key="1">
    <citation type="submission" date="2018-05" db="EMBL/GenBank/DDBJ databases">
        <authorList>
            <person name="Lanie J.A."/>
            <person name="Ng W.-L."/>
            <person name="Kazmierczak K.M."/>
            <person name="Andrzejewski T.M."/>
            <person name="Davidsen T.M."/>
            <person name="Wayne K.J."/>
            <person name="Tettelin H."/>
            <person name="Glass J.I."/>
            <person name="Rusch D."/>
            <person name="Podicherti R."/>
            <person name="Tsui H.-C.T."/>
            <person name="Winkler M.E."/>
        </authorList>
    </citation>
    <scope>NUCLEOTIDE SEQUENCE</scope>
</reference>
<dbReference type="NCBIfam" id="TIGR00976">
    <property type="entry name" value="CocE_NonD"/>
    <property type="match status" value="1"/>
</dbReference>
<evidence type="ECO:0000313" key="3">
    <source>
        <dbReference type="EMBL" id="SVC52783.1"/>
    </source>
</evidence>
<organism evidence="3">
    <name type="scientific">marine metagenome</name>
    <dbReference type="NCBI Taxonomy" id="408172"/>
    <lineage>
        <taxon>unclassified sequences</taxon>
        <taxon>metagenomes</taxon>
        <taxon>ecological metagenomes</taxon>
    </lineage>
</organism>
<dbReference type="AlphaFoldDB" id="A0A382MUV6"/>
<name>A0A382MUV6_9ZZZZ</name>
<dbReference type="InterPro" id="IPR029058">
    <property type="entry name" value="AB_hydrolase_fold"/>
</dbReference>
<feature type="domain" description="Xaa-Pro dipeptidyl-peptidase-like" evidence="2">
    <location>
        <begin position="1"/>
        <end position="257"/>
    </location>
</feature>
<dbReference type="GO" id="GO:0016787">
    <property type="term" value="F:hydrolase activity"/>
    <property type="evidence" value="ECO:0007669"/>
    <property type="project" value="InterPro"/>
</dbReference>
<feature type="non-terminal residue" evidence="3">
    <location>
        <position position="1"/>
    </location>
</feature>
<dbReference type="PANTHER" id="PTHR43056:SF10">
    <property type="entry name" value="COCE_NOND FAMILY, PUTATIVE (AFU_ORTHOLOGUE AFUA_7G00600)-RELATED"/>
    <property type="match status" value="1"/>
</dbReference>
<evidence type="ECO:0000256" key="1">
    <source>
        <dbReference type="SAM" id="MobiDB-lite"/>
    </source>
</evidence>
<dbReference type="Gene3D" id="2.60.120.260">
    <property type="entry name" value="Galactose-binding domain-like"/>
    <property type="match status" value="1"/>
</dbReference>
<evidence type="ECO:0000259" key="2">
    <source>
        <dbReference type="Pfam" id="PF02129"/>
    </source>
</evidence>
<dbReference type="InterPro" id="IPR005674">
    <property type="entry name" value="CocE/Ser_esterase"/>
</dbReference>
<dbReference type="Pfam" id="PF02129">
    <property type="entry name" value="Peptidase_S15"/>
    <property type="match status" value="1"/>
</dbReference>
<proteinExistence type="predicted"/>
<dbReference type="SUPFAM" id="SSF53474">
    <property type="entry name" value="alpha/beta-Hydrolases"/>
    <property type="match status" value="1"/>
</dbReference>
<feature type="region of interest" description="Disordered" evidence="1">
    <location>
        <begin position="341"/>
        <end position="365"/>
    </location>
</feature>
<dbReference type="PANTHER" id="PTHR43056">
    <property type="entry name" value="PEPTIDASE S9 PROLYL OLIGOPEPTIDASE"/>
    <property type="match status" value="1"/>
</dbReference>
<feature type="non-terminal residue" evidence="3">
    <location>
        <position position="377"/>
    </location>
</feature>
<protein>
    <recommendedName>
        <fullName evidence="2">Xaa-Pro dipeptidyl-peptidase-like domain-containing protein</fullName>
    </recommendedName>
</protein>
<dbReference type="InterPro" id="IPR050585">
    <property type="entry name" value="Xaa-Pro_dipeptidyl-ppase/CocE"/>
</dbReference>
<dbReference type="Gene3D" id="3.40.50.1820">
    <property type="entry name" value="alpha/beta hydrolase"/>
    <property type="match status" value="1"/>
</dbReference>
<dbReference type="Gene3D" id="1.10.3020.10">
    <property type="entry name" value="alpha-amino acid ester hydrolase ( Helical cap domain)"/>
    <property type="match status" value="1"/>
</dbReference>
<dbReference type="InterPro" id="IPR008979">
    <property type="entry name" value="Galactose-bd-like_sf"/>
</dbReference>
<accession>A0A382MUV6</accession>
<dbReference type="InterPro" id="IPR000383">
    <property type="entry name" value="Xaa-Pro-like_dom"/>
</dbReference>
<sequence>KYPVLLCRTPYDKSAEKQTEIGPKLAARGYLVVMQDVRGRYASDGDFRPGFYSAENDAAEDGYDSVEWTALLPWSNGRVGTFGNSYDGWLQWELAPTRPPHLVAMLASGITANLLDRELSGVLRLGRVLEWTMNNLSVDTARRLDHPYKTRDMDESSRRFVEQDRNKWLWYLPLMDIPDESMPGMGSHWRRWLADHATDHFRFQQKASEVAVPVLGTAGWYDQQIGIFGHFTGMTQNGRTERARQNQHLIIGPWTHTLHNLDRCVGDVDFGAAAQCSFYDFADAWFTRWLKEDPGPADEWPPLQLFVMGANLWRGEYEWPLARTNYTCLYLHSEGMADAHSGGGTLSEAEPGDEPQDQYVYDPRDPLMTLYTPGGQQ</sequence>